<dbReference type="Proteomes" id="UP001054252">
    <property type="component" value="Unassembled WGS sequence"/>
</dbReference>
<name>A0AAV5IFI3_9ROSI</name>
<dbReference type="PANTHER" id="PTHR32303">
    <property type="entry name" value="QUINOPROTEIN ALCOHOL DEHYDROGENASE (CYTOCHROME C)"/>
    <property type="match status" value="1"/>
</dbReference>
<dbReference type="PANTHER" id="PTHR32303:SF10">
    <property type="entry name" value="OUTER MEMBRANE PROTEIN ASSEMBLY FACTOR BAMB"/>
    <property type="match status" value="1"/>
</dbReference>
<gene>
    <name evidence="1" type="ORF">SLEP1_g10279</name>
</gene>
<accession>A0AAV5IFI3</accession>
<organism evidence="1 2">
    <name type="scientific">Rubroshorea leprosula</name>
    <dbReference type="NCBI Taxonomy" id="152421"/>
    <lineage>
        <taxon>Eukaryota</taxon>
        <taxon>Viridiplantae</taxon>
        <taxon>Streptophyta</taxon>
        <taxon>Embryophyta</taxon>
        <taxon>Tracheophyta</taxon>
        <taxon>Spermatophyta</taxon>
        <taxon>Magnoliopsida</taxon>
        <taxon>eudicotyledons</taxon>
        <taxon>Gunneridae</taxon>
        <taxon>Pentapetalae</taxon>
        <taxon>rosids</taxon>
        <taxon>malvids</taxon>
        <taxon>Malvales</taxon>
        <taxon>Dipterocarpaceae</taxon>
        <taxon>Rubroshorea</taxon>
    </lineage>
</organism>
<comment type="caution">
    <text evidence="1">The sequence shown here is derived from an EMBL/GenBank/DDBJ whole genome shotgun (WGS) entry which is preliminary data.</text>
</comment>
<dbReference type="AlphaFoldDB" id="A0AAV5IFI3"/>
<protein>
    <submittedName>
        <fullName evidence="1">Uncharacterized protein</fullName>
    </submittedName>
</protein>
<dbReference type="Gene3D" id="2.140.10.10">
    <property type="entry name" value="Quinoprotein alcohol dehydrogenase-like superfamily"/>
    <property type="match status" value="1"/>
</dbReference>
<evidence type="ECO:0000313" key="2">
    <source>
        <dbReference type="Proteomes" id="UP001054252"/>
    </source>
</evidence>
<keyword evidence="2" id="KW-1185">Reference proteome</keyword>
<proteinExistence type="predicted"/>
<evidence type="ECO:0000313" key="1">
    <source>
        <dbReference type="EMBL" id="GKU97099.1"/>
    </source>
</evidence>
<reference evidence="1 2" key="1">
    <citation type="journal article" date="2021" name="Commun. Biol.">
        <title>The genome of Shorea leprosula (Dipterocarpaceae) highlights the ecological relevance of drought in aseasonal tropical rainforests.</title>
        <authorList>
            <person name="Ng K.K.S."/>
            <person name="Kobayashi M.J."/>
            <person name="Fawcett J.A."/>
            <person name="Hatakeyama M."/>
            <person name="Paape T."/>
            <person name="Ng C.H."/>
            <person name="Ang C.C."/>
            <person name="Tnah L.H."/>
            <person name="Lee C.T."/>
            <person name="Nishiyama T."/>
            <person name="Sese J."/>
            <person name="O'Brien M.J."/>
            <person name="Copetti D."/>
            <person name="Mohd Noor M.I."/>
            <person name="Ong R.C."/>
            <person name="Putra M."/>
            <person name="Sireger I.Z."/>
            <person name="Indrioko S."/>
            <person name="Kosugi Y."/>
            <person name="Izuno A."/>
            <person name="Isagi Y."/>
            <person name="Lee S.L."/>
            <person name="Shimizu K.K."/>
        </authorList>
    </citation>
    <scope>NUCLEOTIDE SEQUENCE [LARGE SCALE GENOMIC DNA]</scope>
    <source>
        <strain evidence="1">214</strain>
    </source>
</reference>
<dbReference type="EMBL" id="BPVZ01000011">
    <property type="protein sequence ID" value="GKU97099.1"/>
    <property type="molecule type" value="Genomic_DNA"/>
</dbReference>
<sequence length="240" mass="26463">MLPNNFGKTGGYAGASVWGSSPPIDIHRNVVYIATGNLYSVPENIRKCQERENNQTAPTHPDECVEPDNHSESILALDLDAGKIKWKLDLEESLGEEHGELPRMKEGCTLTLSTPTTRISLKRSAKNTTAGGWLAMDAETKWPMVSSLLFGGSTNPKGPIYAIDIRTVIWANNTVLPSMVACQIFAMATSSSSMAIRTRLEGMVAMSPSPIVILFTDTEQKGTYIWNQFRDWKDIDMVIL</sequence>